<reference evidence="5" key="1">
    <citation type="journal article" date="2011" name="Genetics">
        <title>Massive changes in genome architecture accompany the transition to self-fertility in the filamentous fungus Neurospora tetrasperma.</title>
        <authorList>
            <person name="Ellison C.E."/>
            <person name="Stajich J.E."/>
            <person name="Jacobson D.J."/>
            <person name="Natvig D.O."/>
            <person name="Lapidus A."/>
            <person name="Foster B."/>
            <person name="Aerts A."/>
            <person name="Riley R."/>
            <person name="Lindquist E.A."/>
            <person name="Grigoriev I.V."/>
            <person name="Taylor J.W."/>
        </authorList>
    </citation>
    <scope>NUCLEOTIDE SEQUENCE [LARGE SCALE GENOMIC DNA]</scope>
    <source>
        <strain evidence="5">FGSC 2508 / P0657</strain>
    </source>
</reference>
<name>F8N371_NEUT8</name>
<dbReference type="Proteomes" id="UP000008065">
    <property type="component" value="Unassembled WGS sequence"/>
</dbReference>
<dbReference type="AlphaFoldDB" id="F8N371"/>
<accession>F8N371</accession>
<feature type="transmembrane region" description="Helical" evidence="3">
    <location>
        <begin position="20"/>
        <end position="38"/>
    </location>
</feature>
<keyword evidence="3" id="KW-0472">Membrane</keyword>
<dbReference type="SUPFAM" id="SSF56672">
    <property type="entry name" value="DNA/RNA polymerases"/>
    <property type="match status" value="1"/>
</dbReference>
<gene>
    <name evidence="4" type="ORF">NEUTE1DRAFT_28473</name>
</gene>
<dbReference type="RefSeq" id="XP_009854926.1">
    <property type="nucleotide sequence ID" value="XM_009856624.1"/>
</dbReference>
<dbReference type="EMBL" id="GL891382">
    <property type="protein sequence ID" value="EGO53378.1"/>
    <property type="molecule type" value="Genomic_DNA"/>
</dbReference>
<dbReference type="InterPro" id="IPR043502">
    <property type="entry name" value="DNA/RNA_pol_sf"/>
</dbReference>
<keyword evidence="5" id="KW-1185">Reference proteome</keyword>
<dbReference type="KEGG" id="nte:NEUTE1DRAFT28473"/>
<protein>
    <submittedName>
        <fullName evidence="4">Uncharacterized protein</fullName>
    </submittedName>
</protein>
<dbReference type="Gene3D" id="3.10.10.10">
    <property type="entry name" value="HIV Type 1 Reverse Transcriptase, subunit A, domain 1"/>
    <property type="match status" value="1"/>
</dbReference>
<organism evidence="4 5">
    <name type="scientific">Neurospora tetrasperma (strain FGSC 2508 / ATCC MYA-4615 / P0657)</name>
    <dbReference type="NCBI Taxonomy" id="510951"/>
    <lineage>
        <taxon>Eukaryota</taxon>
        <taxon>Fungi</taxon>
        <taxon>Dikarya</taxon>
        <taxon>Ascomycota</taxon>
        <taxon>Pezizomycotina</taxon>
        <taxon>Sordariomycetes</taxon>
        <taxon>Sordariomycetidae</taxon>
        <taxon>Sordariales</taxon>
        <taxon>Sordariaceae</taxon>
        <taxon>Neurospora</taxon>
    </lineage>
</organism>
<evidence type="ECO:0000256" key="1">
    <source>
        <dbReference type="ARBA" id="ARBA00004173"/>
    </source>
</evidence>
<dbReference type="GO" id="GO:0005739">
    <property type="term" value="C:mitochondrion"/>
    <property type="evidence" value="ECO:0007669"/>
    <property type="project" value="UniProtKB-SubCell"/>
</dbReference>
<proteinExistence type="predicted"/>
<evidence type="ECO:0000313" key="4">
    <source>
        <dbReference type="EMBL" id="EGO53378.1"/>
    </source>
</evidence>
<keyword evidence="3" id="KW-0812">Transmembrane</keyword>
<evidence type="ECO:0000256" key="2">
    <source>
        <dbReference type="ARBA" id="ARBA00023128"/>
    </source>
</evidence>
<keyword evidence="2" id="KW-0496">Mitochondrion</keyword>
<feature type="non-terminal residue" evidence="4">
    <location>
        <position position="67"/>
    </location>
</feature>
<dbReference type="OrthoDB" id="5028386at2759"/>
<keyword evidence="3" id="KW-1133">Transmembrane helix</keyword>
<evidence type="ECO:0000313" key="5">
    <source>
        <dbReference type="Proteomes" id="UP000008065"/>
    </source>
</evidence>
<feature type="non-terminal residue" evidence="4">
    <location>
        <position position="1"/>
    </location>
</feature>
<dbReference type="GeneID" id="20827413"/>
<dbReference type="VEuPathDB" id="FungiDB:NEUTE1DRAFT_28473"/>
<sequence length="67" mass="8039">KNKFFILKKTFKDLFNKGFIYISNSLIMILVLFVWKLGGGLRFYYNYRALNAIIKIDRYPLLLIKET</sequence>
<dbReference type="HOGENOM" id="CLU_000384_35_2_1"/>
<evidence type="ECO:0000256" key="3">
    <source>
        <dbReference type="SAM" id="Phobius"/>
    </source>
</evidence>
<comment type="subcellular location">
    <subcellularLocation>
        <location evidence="1">Mitochondrion</location>
    </subcellularLocation>
</comment>